<reference evidence="1" key="1">
    <citation type="journal article" date="2021" name="New Phytol.">
        <title>Evolutionary innovations through gain and loss of genes in the ectomycorrhizal Boletales.</title>
        <authorList>
            <person name="Wu G."/>
            <person name="Miyauchi S."/>
            <person name="Morin E."/>
            <person name="Kuo A."/>
            <person name="Drula E."/>
            <person name="Varga T."/>
            <person name="Kohler A."/>
            <person name="Feng B."/>
            <person name="Cao Y."/>
            <person name="Lipzen A."/>
            <person name="Daum C."/>
            <person name="Hundley H."/>
            <person name="Pangilinan J."/>
            <person name="Johnson J."/>
            <person name="Barry K."/>
            <person name="LaButti K."/>
            <person name="Ng V."/>
            <person name="Ahrendt S."/>
            <person name="Min B."/>
            <person name="Choi I.G."/>
            <person name="Park H."/>
            <person name="Plett J.M."/>
            <person name="Magnuson J."/>
            <person name="Spatafora J.W."/>
            <person name="Nagy L.G."/>
            <person name="Henrissat B."/>
            <person name="Grigoriev I.V."/>
            <person name="Yang Z.L."/>
            <person name="Xu J."/>
            <person name="Martin F.M."/>
        </authorList>
    </citation>
    <scope>NUCLEOTIDE SEQUENCE</scope>
    <source>
        <strain evidence="1">ATCC 28755</strain>
    </source>
</reference>
<dbReference type="EMBL" id="MU267649">
    <property type="protein sequence ID" value="KAH7912523.1"/>
    <property type="molecule type" value="Genomic_DNA"/>
</dbReference>
<evidence type="ECO:0000313" key="1">
    <source>
        <dbReference type="EMBL" id="KAH7912523.1"/>
    </source>
</evidence>
<accession>A0ACB8AII8</accession>
<gene>
    <name evidence="1" type="ORF">BJ138DRAFT_1148088</name>
</gene>
<dbReference type="Proteomes" id="UP000790377">
    <property type="component" value="Unassembled WGS sequence"/>
</dbReference>
<name>A0ACB8AII8_9AGAM</name>
<sequence>MTSPKVWFITGASSGFGLSMVELVLSRGDIAVATARNVASLSNLASNLRATTNTLLVVELDVTNQHQIVSAFAQAKMAFGRVDFVYNNAGQSIIGEVECVPDNVARSLFDVNFWGAADVSKEAVRFFRDENPPGLGGTLLQVSSQSGMEGSACEAHYSASKFALEGFTESLKEELEPTWNIKILIVQPGWTRTRLIPQTPRLQSHPAYADPSSVVMKSRQMMTVEFLKNNADVMDVEEATRAIYKFAHSDGGITRLPLGRDCIQATSKKIAIMTETLAKSEIWLHESSDIRASG</sequence>
<protein>
    <submittedName>
        <fullName evidence="1">Uncharacterized protein</fullName>
    </submittedName>
</protein>
<comment type="caution">
    <text evidence="1">The sequence shown here is derived from an EMBL/GenBank/DDBJ whole genome shotgun (WGS) entry which is preliminary data.</text>
</comment>
<evidence type="ECO:0000313" key="2">
    <source>
        <dbReference type="Proteomes" id="UP000790377"/>
    </source>
</evidence>
<proteinExistence type="predicted"/>
<organism evidence="1 2">
    <name type="scientific">Hygrophoropsis aurantiaca</name>
    <dbReference type="NCBI Taxonomy" id="72124"/>
    <lineage>
        <taxon>Eukaryota</taxon>
        <taxon>Fungi</taxon>
        <taxon>Dikarya</taxon>
        <taxon>Basidiomycota</taxon>
        <taxon>Agaricomycotina</taxon>
        <taxon>Agaricomycetes</taxon>
        <taxon>Agaricomycetidae</taxon>
        <taxon>Boletales</taxon>
        <taxon>Coniophorineae</taxon>
        <taxon>Hygrophoropsidaceae</taxon>
        <taxon>Hygrophoropsis</taxon>
    </lineage>
</organism>
<keyword evidence="2" id="KW-1185">Reference proteome</keyword>